<organism evidence="5 6">
    <name type="scientific">Luteococcus sanguinis</name>
    <dbReference type="NCBI Taxonomy" id="174038"/>
    <lineage>
        <taxon>Bacteria</taxon>
        <taxon>Bacillati</taxon>
        <taxon>Actinomycetota</taxon>
        <taxon>Actinomycetes</taxon>
        <taxon>Propionibacteriales</taxon>
        <taxon>Propionibacteriaceae</taxon>
        <taxon>Luteococcus</taxon>
    </lineage>
</organism>
<dbReference type="Pfam" id="PF12802">
    <property type="entry name" value="MarR_2"/>
    <property type="match status" value="1"/>
</dbReference>
<reference evidence="6" key="1">
    <citation type="journal article" date="2019" name="Int. J. Syst. Evol. Microbiol.">
        <title>The Global Catalogue of Microorganisms (GCM) 10K type strain sequencing project: providing services to taxonomists for standard genome sequencing and annotation.</title>
        <authorList>
            <consortium name="The Broad Institute Genomics Platform"/>
            <consortium name="The Broad Institute Genome Sequencing Center for Infectious Disease"/>
            <person name="Wu L."/>
            <person name="Ma J."/>
        </authorList>
    </citation>
    <scope>NUCLEOTIDE SEQUENCE [LARGE SCALE GENOMIC DNA]</scope>
    <source>
        <strain evidence="6">CGMCC 1.15277</strain>
    </source>
</reference>
<dbReference type="InterPro" id="IPR036388">
    <property type="entry name" value="WH-like_DNA-bd_sf"/>
</dbReference>
<dbReference type="PROSITE" id="PS50995">
    <property type="entry name" value="HTH_MARR_2"/>
    <property type="match status" value="1"/>
</dbReference>
<protein>
    <submittedName>
        <fullName evidence="5">MarR family winged helix-turn-helix transcriptional regulator</fullName>
    </submittedName>
</protein>
<keyword evidence="6" id="KW-1185">Reference proteome</keyword>
<dbReference type="InterPro" id="IPR023187">
    <property type="entry name" value="Tscrpt_reg_MarR-type_CS"/>
</dbReference>
<dbReference type="PANTHER" id="PTHR33164">
    <property type="entry name" value="TRANSCRIPTIONAL REGULATOR, MARR FAMILY"/>
    <property type="match status" value="1"/>
</dbReference>
<dbReference type="Proteomes" id="UP001596266">
    <property type="component" value="Unassembled WGS sequence"/>
</dbReference>
<evidence type="ECO:0000313" key="6">
    <source>
        <dbReference type="Proteomes" id="UP001596266"/>
    </source>
</evidence>
<dbReference type="SUPFAM" id="SSF46785">
    <property type="entry name" value="Winged helix' DNA-binding domain"/>
    <property type="match status" value="1"/>
</dbReference>
<dbReference type="PANTHER" id="PTHR33164:SF106">
    <property type="entry name" value="TRANSCRIPTIONAL REGULATORY PROTEIN"/>
    <property type="match status" value="1"/>
</dbReference>
<dbReference type="PROSITE" id="PS01117">
    <property type="entry name" value="HTH_MARR_1"/>
    <property type="match status" value="1"/>
</dbReference>
<keyword evidence="2" id="KW-0238">DNA-binding</keyword>
<dbReference type="SMART" id="SM00347">
    <property type="entry name" value="HTH_MARR"/>
    <property type="match status" value="1"/>
</dbReference>
<proteinExistence type="predicted"/>
<keyword evidence="1" id="KW-0805">Transcription regulation</keyword>
<name>A0ABW1X164_9ACTN</name>
<feature type="domain" description="HTH marR-type" evidence="4">
    <location>
        <begin position="9"/>
        <end position="145"/>
    </location>
</feature>
<dbReference type="InterPro" id="IPR039422">
    <property type="entry name" value="MarR/SlyA-like"/>
</dbReference>
<dbReference type="EMBL" id="JBHSUA010000019">
    <property type="protein sequence ID" value="MFC6397253.1"/>
    <property type="molecule type" value="Genomic_DNA"/>
</dbReference>
<evidence type="ECO:0000256" key="3">
    <source>
        <dbReference type="ARBA" id="ARBA00023163"/>
    </source>
</evidence>
<evidence type="ECO:0000256" key="1">
    <source>
        <dbReference type="ARBA" id="ARBA00023015"/>
    </source>
</evidence>
<evidence type="ECO:0000313" key="5">
    <source>
        <dbReference type="EMBL" id="MFC6397253.1"/>
    </source>
</evidence>
<evidence type="ECO:0000256" key="2">
    <source>
        <dbReference type="ARBA" id="ARBA00023125"/>
    </source>
</evidence>
<dbReference type="Gene3D" id="1.10.10.10">
    <property type="entry name" value="Winged helix-like DNA-binding domain superfamily/Winged helix DNA-binding domain"/>
    <property type="match status" value="1"/>
</dbReference>
<keyword evidence="3" id="KW-0804">Transcription</keyword>
<dbReference type="PRINTS" id="PR00598">
    <property type="entry name" value="HTHMARR"/>
</dbReference>
<dbReference type="InterPro" id="IPR000835">
    <property type="entry name" value="HTH_MarR-typ"/>
</dbReference>
<accession>A0ABW1X164</accession>
<dbReference type="RefSeq" id="WP_343886498.1">
    <property type="nucleotide sequence ID" value="NZ_BAAAKI010000016.1"/>
</dbReference>
<comment type="caution">
    <text evidence="5">The sequence shown here is derived from an EMBL/GenBank/DDBJ whole genome shotgun (WGS) entry which is preliminary data.</text>
</comment>
<dbReference type="InterPro" id="IPR036390">
    <property type="entry name" value="WH_DNA-bd_sf"/>
</dbReference>
<gene>
    <name evidence="5" type="ORF">ACFP57_09710</name>
</gene>
<sequence length="171" mass="18818">MPNRTLELDTQLVAQVRELARHLDRAAHLYAEAKGLHGNDFRALCMMDAAERSGLQLTAGELAQQLSLSSGAVTYLVERLVASGHVERQSDPNDRRKVLLVRSAHGREVTQGYVSPLDSLSQVALAEFEADELTTVSRVISRLERACELYREELAHSSAGRTQPAGRRKAG</sequence>
<evidence type="ECO:0000259" key="4">
    <source>
        <dbReference type="PROSITE" id="PS50995"/>
    </source>
</evidence>